<dbReference type="EMBL" id="CAUYUJ010018766">
    <property type="protein sequence ID" value="CAK0886175.1"/>
    <property type="molecule type" value="Genomic_DNA"/>
</dbReference>
<name>A0ABN9WI62_9DINO</name>
<evidence type="ECO:0000256" key="1">
    <source>
        <dbReference type="SAM" id="MobiDB-lite"/>
    </source>
</evidence>
<evidence type="ECO:0008006" key="4">
    <source>
        <dbReference type="Google" id="ProtNLM"/>
    </source>
</evidence>
<protein>
    <recommendedName>
        <fullName evidence="4">Ion transport domain-containing protein</fullName>
    </recommendedName>
</protein>
<feature type="non-terminal residue" evidence="2">
    <location>
        <position position="529"/>
    </location>
</feature>
<dbReference type="Proteomes" id="UP001189429">
    <property type="component" value="Unassembled WGS sequence"/>
</dbReference>
<keyword evidence="3" id="KW-1185">Reference proteome</keyword>
<comment type="caution">
    <text evidence="2">The sequence shown here is derived from an EMBL/GenBank/DDBJ whole genome shotgun (WGS) entry which is preliminary data.</text>
</comment>
<sequence>MRTLRPAQLVTANVPLEWEPPPAPPASGDEPSSGKQGPSRDPSWLARALGAGETQFPGWQTVNELPVLGHTIAANGSVVPCIQKTKKAVWKAFFANAGAASFSKAPLQVKLWLISRSCLAPFAYRCSRWPPRAEQLAMVDRLQTRLVTAAMRMRKCPGDNAESFAQRRNARTARKAWEHGRWSTFWCKRVVDWDGHIRNCDTSDVIPEWDGADLAWEVYARPAKISVSRRRLVSTWLGRKLLISNAFKPILVTSLLVMLFTRFFTPGVSVELATDVPATAICGATMKIYYDLRQPLEFDICRSLVMCWCTFLVMHVVNRARAAQPRVGRQQQLCRPWRTSDLILSEVTTFESAWMITNCVVSEVALLLNRHSIWDEPHVYNWEWQLGDILRFLSYLPLFVMLCATTDSLRMNKFVKMVCLCIGLSYHLMEYVKARYSTSEWCSGSEFLGMDCREFKNAYQWTMLNITIFMLKALKSYAFGQAFAVVKAAYFKEKTLVAKHMNSGDHWLESFSRGQWLKGTPPQAPRDEE</sequence>
<gene>
    <name evidence="2" type="ORF">PCOR1329_LOCUS67586</name>
</gene>
<reference evidence="2" key="1">
    <citation type="submission" date="2023-10" db="EMBL/GenBank/DDBJ databases">
        <authorList>
            <person name="Chen Y."/>
            <person name="Shah S."/>
            <person name="Dougan E. K."/>
            <person name="Thang M."/>
            <person name="Chan C."/>
        </authorList>
    </citation>
    <scope>NUCLEOTIDE SEQUENCE [LARGE SCALE GENOMIC DNA]</scope>
</reference>
<evidence type="ECO:0000313" key="2">
    <source>
        <dbReference type="EMBL" id="CAK0886175.1"/>
    </source>
</evidence>
<organism evidence="2 3">
    <name type="scientific">Prorocentrum cordatum</name>
    <dbReference type="NCBI Taxonomy" id="2364126"/>
    <lineage>
        <taxon>Eukaryota</taxon>
        <taxon>Sar</taxon>
        <taxon>Alveolata</taxon>
        <taxon>Dinophyceae</taxon>
        <taxon>Prorocentrales</taxon>
        <taxon>Prorocentraceae</taxon>
        <taxon>Prorocentrum</taxon>
    </lineage>
</organism>
<feature type="region of interest" description="Disordered" evidence="1">
    <location>
        <begin position="1"/>
        <end position="44"/>
    </location>
</feature>
<accession>A0ABN9WI62</accession>
<evidence type="ECO:0000313" key="3">
    <source>
        <dbReference type="Proteomes" id="UP001189429"/>
    </source>
</evidence>
<proteinExistence type="predicted"/>